<sequence length="95" mass="10310">MRTLDFTNPPFAADTGPISQPFNALVVDARQPVTCPRGSPSYPTGRARGERLRPVKALQSHPWWDGVNNRHLAQLALYAAAKDNGVSAHNPQPPA</sequence>
<name>A0ABP6FW34_9ACTN</name>
<organism evidence="1 2">
    <name type="scientific">Nonomuraea recticatena</name>
    <dbReference type="NCBI Taxonomy" id="46178"/>
    <lineage>
        <taxon>Bacteria</taxon>
        <taxon>Bacillati</taxon>
        <taxon>Actinomycetota</taxon>
        <taxon>Actinomycetes</taxon>
        <taxon>Streptosporangiales</taxon>
        <taxon>Streptosporangiaceae</taxon>
        <taxon>Nonomuraea</taxon>
    </lineage>
</organism>
<accession>A0ABP6FW34</accession>
<dbReference type="Proteomes" id="UP001501666">
    <property type="component" value="Unassembled WGS sequence"/>
</dbReference>
<protein>
    <submittedName>
        <fullName evidence="1">Uncharacterized protein</fullName>
    </submittedName>
</protein>
<comment type="caution">
    <text evidence="1">The sequence shown here is derived from an EMBL/GenBank/DDBJ whole genome shotgun (WGS) entry which is preliminary data.</text>
</comment>
<gene>
    <name evidence="1" type="ORF">GCM10010412_100280</name>
</gene>
<reference evidence="2" key="1">
    <citation type="journal article" date="2019" name="Int. J. Syst. Evol. Microbiol.">
        <title>The Global Catalogue of Microorganisms (GCM) 10K type strain sequencing project: providing services to taxonomists for standard genome sequencing and annotation.</title>
        <authorList>
            <consortium name="The Broad Institute Genomics Platform"/>
            <consortium name="The Broad Institute Genome Sequencing Center for Infectious Disease"/>
            <person name="Wu L."/>
            <person name="Ma J."/>
        </authorList>
    </citation>
    <scope>NUCLEOTIDE SEQUENCE [LARGE SCALE GENOMIC DNA]</scope>
    <source>
        <strain evidence="2">JCM 6835</strain>
    </source>
</reference>
<keyword evidence="2" id="KW-1185">Reference proteome</keyword>
<proteinExistence type="predicted"/>
<evidence type="ECO:0000313" key="2">
    <source>
        <dbReference type="Proteomes" id="UP001501666"/>
    </source>
</evidence>
<evidence type="ECO:0000313" key="1">
    <source>
        <dbReference type="EMBL" id="GAA2702262.1"/>
    </source>
</evidence>
<dbReference type="EMBL" id="BAAATE010000078">
    <property type="protein sequence ID" value="GAA2702262.1"/>
    <property type="molecule type" value="Genomic_DNA"/>
</dbReference>